<reference evidence="2 3" key="1">
    <citation type="submission" date="2024-09" db="EMBL/GenBank/DDBJ databases">
        <authorList>
            <person name="Sun Q."/>
            <person name="Mori K."/>
        </authorList>
    </citation>
    <scope>NUCLEOTIDE SEQUENCE [LARGE SCALE GENOMIC DNA]</scope>
    <source>
        <strain evidence="2 3">JCM 12763</strain>
    </source>
</reference>
<dbReference type="RefSeq" id="WP_141338572.1">
    <property type="nucleotide sequence ID" value="NZ_JBHMAX010000017.1"/>
</dbReference>
<feature type="transmembrane region" description="Helical" evidence="1">
    <location>
        <begin position="21"/>
        <end position="47"/>
    </location>
</feature>
<feature type="transmembrane region" description="Helical" evidence="1">
    <location>
        <begin position="100"/>
        <end position="132"/>
    </location>
</feature>
<proteinExistence type="predicted"/>
<keyword evidence="1" id="KW-0812">Transmembrane</keyword>
<keyword evidence="1" id="KW-1133">Transmembrane helix</keyword>
<accession>A0ABV5V3K7</accession>
<evidence type="ECO:0000313" key="3">
    <source>
        <dbReference type="Proteomes" id="UP001589613"/>
    </source>
</evidence>
<protein>
    <submittedName>
        <fullName evidence="2">Uncharacterized protein</fullName>
    </submittedName>
</protein>
<sequence length="133" mass="14122">MGRTASVSVEARPTLASVWWTLALLLLTTAGLGLLAWALLVTHGMAYAALEVLRPREMVVAPHLDDYVRALLVAVTTNVAVALALVWLARRTRARRWHPIAVGVLAAVTAVVLAGSTLLLLLGISPIAFVLAL</sequence>
<feature type="transmembrane region" description="Helical" evidence="1">
    <location>
        <begin position="67"/>
        <end position="88"/>
    </location>
</feature>
<evidence type="ECO:0000256" key="1">
    <source>
        <dbReference type="SAM" id="Phobius"/>
    </source>
</evidence>
<gene>
    <name evidence="2" type="ORF">ACFFN0_09965</name>
</gene>
<keyword evidence="3" id="KW-1185">Reference proteome</keyword>
<keyword evidence="1" id="KW-0472">Membrane</keyword>
<evidence type="ECO:0000313" key="2">
    <source>
        <dbReference type="EMBL" id="MFB9732369.1"/>
    </source>
</evidence>
<organism evidence="2 3">
    <name type="scientific">Ornithinimicrobium kibberense</name>
    <dbReference type="NCBI Taxonomy" id="282060"/>
    <lineage>
        <taxon>Bacteria</taxon>
        <taxon>Bacillati</taxon>
        <taxon>Actinomycetota</taxon>
        <taxon>Actinomycetes</taxon>
        <taxon>Micrococcales</taxon>
        <taxon>Ornithinimicrobiaceae</taxon>
        <taxon>Ornithinimicrobium</taxon>
    </lineage>
</organism>
<name>A0ABV5V3K7_9MICO</name>
<dbReference type="Proteomes" id="UP001589613">
    <property type="component" value="Unassembled WGS sequence"/>
</dbReference>
<dbReference type="EMBL" id="JBHMAX010000017">
    <property type="protein sequence ID" value="MFB9732369.1"/>
    <property type="molecule type" value="Genomic_DNA"/>
</dbReference>
<comment type="caution">
    <text evidence="2">The sequence shown here is derived from an EMBL/GenBank/DDBJ whole genome shotgun (WGS) entry which is preliminary data.</text>
</comment>